<dbReference type="NCBIfam" id="TIGR01446">
    <property type="entry name" value="DnaD_dom"/>
    <property type="match status" value="1"/>
</dbReference>
<dbReference type="InterPro" id="IPR053843">
    <property type="entry name" value="DnaD_N"/>
</dbReference>
<dbReference type="STRING" id="1462526.BN990_02148"/>
<reference evidence="6" key="2">
    <citation type="submission" date="2014-05" db="EMBL/GenBank/DDBJ databases">
        <title>Draft genome sequence of Virgibacillus massiliensis Vm-5.</title>
        <authorList>
            <person name="Khelaifia S."/>
            <person name="Croce O."/>
            <person name="Lagier J.C."/>
            <person name="Raoult D."/>
        </authorList>
    </citation>
    <scope>NUCLEOTIDE SEQUENCE [LARGE SCALE GENOMIC DNA]</scope>
    <source>
        <strain evidence="6">Vm-5</strain>
    </source>
</reference>
<keyword evidence="6" id="KW-1185">Reference proteome</keyword>
<dbReference type="Gene3D" id="1.10.10.630">
    <property type="entry name" value="DnaD domain-like"/>
    <property type="match status" value="1"/>
</dbReference>
<sequence length="232" mass="27134">MLKQQVYIQDVLLNQLSIPSRLLTSYTSLDLDEKEVMLLLQLQRFIQDKVDFPTPDQLAAHVTMNEKECANLLRGLIQKGMLTIKQQEMQGEKLTEAYCLNPLWEKLFQDEENDHAVEHEEAPTDGTIFILFEQEFGRPLSPFEIETINAWLDQDHISPALIKAGLRESVLMGKLNFKYIDRILREWKKKGIHTVEQARNSSKQFHSRQSSTQETSKKRDTSFYYNWLEGEE</sequence>
<dbReference type="AlphaFoldDB" id="A0A024QBF5"/>
<evidence type="ECO:0000256" key="1">
    <source>
        <dbReference type="ARBA" id="ARBA00093462"/>
    </source>
</evidence>
<reference evidence="5 6" key="1">
    <citation type="submission" date="2014-03" db="EMBL/GenBank/DDBJ databases">
        <authorList>
            <person name="Urmite Genomes U."/>
        </authorList>
    </citation>
    <scope>NUCLEOTIDE SEQUENCE [LARGE SCALE GENOMIC DNA]</scope>
    <source>
        <strain evidence="5 6">Vm-5</strain>
    </source>
</reference>
<evidence type="ECO:0000313" key="5">
    <source>
        <dbReference type="EMBL" id="CDQ39834.1"/>
    </source>
</evidence>
<gene>
    <name evidence="5" type="primary">dnaD</name>
    <name evidence="5" type="ORF">BN990_02148</name>
</gene>
<evidence type="ECO:0000259" key="3">
    <source>
        <dbReference type="Pfam" id="PF07261"/>
    </source>
</evidence>
<dbReference type="Pfam" id="PF07261">
    <property type="entry name" value="DnaB_2"/>
    <property type="match status" value="1"/>
</dbReference>
<dbReference type="InterPro" id="IPR053162">
    <property type="entry name" value="DnaD"/>
</dbReference>
<dbReference type="EMBL" id="CCDP010000001">
    <property type="protein sequence ID" value="CDQ39834.1"/>
    <property type="molecule type" value="Genomic_DNA"/>
</dbReference>
<evidence type="ECO:0000259" key="4">
    <source>
        <dbReference type="Pfam" id="PF21984"/>
    </source>
</evidence>
<evidence type="ECO:0000313" key="6">
    <source>
        <dbReference type="Proteomes" id="UP000028875"/>
    </source>
</evidence>
<name>A0A024QBF5_9BACI</name>
<dbReference type="PANTHER" id="PTHR37293:SF6">
    <property type="entry name" value="DNA REPLICATION PROTEIN DNAD"/>
    <property type="match status" value="1"/>
</dbReference>
<comment type="similarity">
    <text evidence="1">Belongs to the DnaB/DnaD family.</text>
</comment>
<dbReference type="SUPFAM" id="SSF158499">
    <property type="entry name" value="DnaD domain-like"/>
    <property type="match status" value="1"/>
</dbReference>
<dbReference type="InterPro" id="IPR034829">
    <property type="entry name" value="DnaD-like_sf"/>
</dbReference>
<dbReference type="Proteomes" id="UP000028875">
    <property type="component" value="Unassembled WGS sequence"/>
</dbReference>
<proteinExistence type="inferred from homology"/>
<dbReference type="InterPro" id="IPR036388">
    <property type="entry name" value="WH-like_DNA-bd_sf"/>
</dbReference>
<dbReference type="PANTHER" id="PTHR37293">
    <property type="entry name" value="PHAGE REPLICATION PROTEIN-RELATED"/>
    <property type="match status" value="1"/>
</dbReference>
<organism evidence="5 6">
    <name type="scientific">Virgibacillus massiliensis</name>
    <dbReference type="NCBI Taxonomy" id="1462526"/>
    <lineage>
        <taxon>Bacteria</taxon>
        <taxon>Bacillati</taxon>
        <taxon>Bacillota</taxon>
        <taxon>Bacilli</taxon>
        <taxon>Bacillales</taxon>
        <taxon>Bacillaceae</taxon>
        <taxon>Virgibacillus</taxon>
    </lineage>
</organism>
<dbReference type="eggNOG" id="COG3935">
    <property type="taxonomic scope" value="Bacteria"/>
</dbReference>
<comment type="caution">
    <text evidence="5">The sequence shown here is derived from an EMBL/GenBank/DDBJ whole genome shotgun (WGS) entry which is preliminary data.</text>
</comment>
<dbReference type="RefSeq" id="WP_038243957.1">
    <property type="nucleotide sequence ID" value="NZ_BNER01000002.1"/>
</dbReference>
<feature type="compositionally biased region" description="Polar residues" evidence="2">
    <location>
        <begin position="198"/>
        <end position="214"/>
    </location>
</feature>
<feature type="domain" description="DnaD N-terminal" evidence="4">
    <location>
        <begin position="18"/>
        <end position="113"/>
    </location>
</feature>
<protein>
    <submittedName>
        <fullName evidence="5">DNA replication protein DnaD</fullName>
    </submittedName>
</protein>
<dbReference type="InterPro" id="IPR006343">
    <property type="entry name" value="DnaB/C_C"/>
</dbReference>
<feature type="region of interest" description="Disordered" evidence="2">
    <location>
        <begin position="198"/>
        <end position="219"/>
    </location>
</feature>
<evidence type="ECO:0000256" key="2">
    <source>
        <dbReference type="SAM" id="MobiDB-lite"/>
    </source>
</evidence>
<dbReference type="Gene3D" id="1.10.10.10">
    <property type="entry name" value="Winged helix-like DNA-binding domain superfamily/Winged helix DNA-binding domain"/>
    <property type="match status" value="1"/>
</dbReference>
<dbReference type="Pfam" id="PF21984">
    <property type="entry name" value="DnaD_N"/>
    <property type="match status" value="1"/>
</dbReference>
<accession>A0A024QBF5</accession>
<feature type="domain" description="DnaB/C C-terminal" evidence="3">
    <location>
        <begin position="131"/>
        <end position="200"/>
    </location>
</feature>
<dbReference type="OrthoDB" id="9770238at2"/>